<evidence type="ECO:0000313" key="2">
    <source>
        <dbReference type="Proteomes" id="UP001549204"/>
    </source>
</evidence>
<dbReference type="EMBL" id="JBEPMC010000038">
    <property type="protein sequence ID" value="MET3583897.1"/>
    <property type="molecule type" value="Genomic_DNA"/>
</dbReference>
<reference evidence="1 2" key="1">
    <citation type="submission" date="2024-06" db="EMBL/GenBank/DDBJ databases">
        <title>Genomic Encyclopedia of Type Strains, Phase IV (KMG-IV): sequencing the most valuable type-strain genomes for metagenomic binning, comparative biology and taxonomic classification.</title>
        <authorList>
            <person name="Goeker M."/>
        </authorList>
    </citation>
    <scope>NUCLEOTIDE SEQUENCE [LARGE SCALE GENOMIC DNA]</scope>
    <source>
        <strain evidence="1 2">DSM 100022</strain>
    </source>
</reference>
<evidence type="ECO:0000313" key="1">
    <source>
        <dbReference type="EMBL" id="MET3583897.1"/>
    </source>
</evidence>
<name>A0ABV2H0S8_9HYPH</name>
<sequence length="54" mass="6228">MVRRRLKREPGSDWLSSMLIRKKTKVVAIALAHRMARTSFADLRDGSRYEPQAA</sequence>
<dbReference type="Proteomes" id="UP001549204">
    <property type="component" value="Unassembled WGS sequence"/>
</dbReference>
<organism evidence="1 2">
    <name type="scientific">Mesorhizobium robiniae</name>
    <dbReference type="NCBI Taxonomy" id="559315"/>
    <lineage>
        <taxon>Bacteria</taxon>
        <taxon>Pseudomonadati</taxon>
        <taxon>Pseudomonadota</taxon>
        <taxon>Alphaproteobacteria</taxon>
        <taxon>Hyphomicrobiales</taxon>
        <taxon>Phyllobacteriaceae</taxon>
        <taxon>Mesorhizobium</taxon>
    </lineage>
</organism>
<gene>
    <name evidence="1" type="ORF">ABID19_006963</name>
</gene>
<protein>
    <recommendedName>
        <fullName evidence="3">IS110 family transposase</fullName>
    </recommendedName>
</protein>
<proteinExistence type="predicted"/>
<keyword evidence="2" id="KW-1185">Reference proteome</keyword>
<accession>A0ABV2H0S8</accession>
<comment type="caution">
    <text evidence="1">The sequence shown here is derived from an EMBL/GenBank/DDBJ whole genome shotgun (WGS) entry which is preliminary data.</text>
</comment>
<evidence type="ECO:0008006" key="3">
    <source>
        <dbReference type="Google" id="ProtNLM"/>
    </source>
</evidence>